<dbReference type="Pfam" id="PF00083">
    <property type="entry name" value="Sugar_tr"/>
    <property type="match status" value="1"/>
</dbReference>
<feature type="transmembrane region" description="Helical" evidence="9">
    <location>
        <begin position="482"/>
        <end position="500"/>
    </location>
</feature>
<dbReference type="InterPro" id="IPR005829">
    <property type="entry name" value="Sugar_transporter_CS"/>
</dbReference>
<evidence type="ECO:0000313" key="12">
    <source>
        <dbReference type="Proteomes" id="UP000781932"/>
    </source>
</evidence>
<feature type="transmembrane region" description="Helical" evidence="9">
    <location>
        <begin position="198"/>
        <end position="220"/>
    </location>
</feature>
<keyword evidence="3 7" id="KW-0813">Transport</keyword>
<organism evidence="11 12">
    <name type="scientific">Colletotrichum karsti</name>
    <dbReference type="NCBI Taxonomy" id="1095194"/>
    <lineage>
        <taxon>Eukaryota</taxon>
        <taxon>Fungi</taxon>
        <taxon>Dikarya</taxon>
        <taxon>Ascomycota</taxon>
        <taxon>Pezizomycotina</taxon>
        <taxon>Sordariomycetes</taxon>
        <taxon>Hypocreomycetidae</taxon>
        <taxon>Glomerellales</taxon>
        <taxon>Glomerellaceae</taxon>
        <taxon>Colletotrichum</taxon>
        <taxon>Colletotrichum boninense species complex</taxon>
    </lineage>
</organism>
<dbReference type="GO" id="GO:0005351">
    <property type="term" value="F:carbohydrate:proton symporter activity"/>
    <property type="evidence" value="ECO:0007669"/>
    <property type="project" value="TreeGrafter"/>
</dbReference>
<feature type="domain" description="Major facilitator superfamily (MFS) profile" evidence="10">
    <location>
        <begin position="63"/>
        <end position="504"/>
    </location>
</feature>
<dbReference type="InterPro" id="IPR050360">
    <property type="entry name" value="MFS_Sugar_Transporters"/>
</dbReference>
<feature type="transmembrane region" description="Helical" evidence="9">
    <location>
        <begin position="167"/>
        <end position="186"/>
    </location>
</feature>
<comment type="subcellular location">
    <subcellularLocation>
        <location evidence="1">Membrane</location>
        <topology evidence="1">Multi-pass membrane protein</topology>
    </subcellularLocation>
</comment>
<protein>
    <submittedName>
        <fullName evidence="11">Sugar transporter protein</fullName>
    </submittedName>
</protein>
<dbReference type="RefSeq" id="XP_038743734.1">
    <property type="nucleotide sequence ID" value="XM_038890971.1"/>
</dbReference>
<gene>
    <name evidence="11" type="ORF">CkaCkLH20_08256</name>
</gene>
<dbReference type="SUPFAM" id="SSF103473">
    <property type="entry name" value="MFS general substrate transporter"/>
    <property type="match status" value="1"/>
</dbReference>
<keyword evidence="5 9" id="KW-1133">Transmembrane helix</keyword>
<dbReference type="InterPro" id="IPR036259">
    <property type="entry name" value="MFS_trans_sf"/>
</dbReference>
<dbReference type="InterPro" id="IPR020846">
    <property type="entry name" value="MFS_dom"/>
</dbReference>
<dbReference type="OrthoDB" id="2544694at2759"/>
<keyword evidence="4 9" id="KW-0812">Transmembrane</keyword>
<evidence type="ECO:0000256" key="5">
    <source>
        <dbReference type="ARBA" id="ARBA00022989"/>
    </source>
</evidence>
<reference evidence="11" key="2">
    <citation type="submission" date="2020-11" db="EMBL/GenBank/DDBJ databases">
        <title>Whole genome sequencing of Colletotrichum sp.</title>
        <authorList>
            <person name="Li H."/>
        </authorList>
    </citation>
    <scope>NUCLEOTIDE SEQUENCE</scope>
    <source>
        <strain evidence="11">CkLH20</strain>
    </source>
</reference>
<evidence type="ECO:0000256" key="3">
    <source>
        <dbReference type="ARBA" id="ARBA00022448"/>
    </source>
</evidence>
<dbReference type="Proteomes" id="UP000781932">
    <property type="component" value="Unassembled WGS sequence"/>
</dbReference>
<comment type="caution">
    <text evidence="11">The sequence shown here is derived from an EMBL/GenBank/DDBJ whole genome shotgun (WGS) entry which is preliminary data.</text>
</comment>
<feature type="transmembrane region" description="Helical" evidence="9">
    <location>
        <begin position="232"/>
        <end position="249"/>
    </location>
</feature>
<feature type="region of interest" description="Disordered" evidence="8">
    <location>
        <begin position="1"/>
        <end position="33"/>
    </location>
</feature>
<evidence type="ECO:0000256" key="2">
    <source>
        <dbReference type="ARBA" id="ARBA00010992"/>
    </source>
</evidence>
<keyword evidence="11" id="KW-0762">Sugar transport</keyword>
<feature type="transmembrane region" description="Helical" evidence="9">
    <location>
        <begin position="357"/>
        <end position="376"/>
    </location>
</feature>
<accession>A0A9P6LI56</accession>
<evidence type="ECO:0000259" key="10">
    <source>
        <dbReference type="PROSITE" id="PS50850"/>
    </source>
</evidence>
<evidence type="ECO:0000256" key="8">
    <source>
        <dbReference type="SAM" id="MobiDB-lite"/>
    </source>
</evidence>
<dbReference type="NCBIfam" id="TIGR00879">
    <property type="entry name" value="SP"/>
    <property type="match status" value="1"/>
</dbReference>
<dbReference type="PROSITE" id="PS50850">
    <property type="entry name" value="MFS"/>
    <property type="match status" value="1"/>
</dbReference>
<evidence type="ECO:0000256" key="1">
    <source>
        <dbReference type="ARBA" id="ARBA00004141"/>
    </source>
</evidence>
<feature type="transmembrane region" description="Helical" evidence="9">
    <location>
        <begin position="383"/>
        <end position="402"/>
    </location>
</feature>
<keyword evidence="12" id="KW-1185">Reference proteome</keyword>
<name>A0A9P6LI56_9PEZI</name>
<evidence type="ECO:0000256" key="6">
    <source>
        <dbReference type="ARBA" id="ARBA00023136"/>
    </source>
</evidence>
<dbReference type="InterPro" id="IPR005828">
    <property type="entry name" value="MFS_sugar_transport-like"/>
</dbReference>
<dbReference type="AlphaFoldDB" id="A0A9P6LI56"/>
<dbReference type="PANTHER" id="PTHR48022">
    <property type="entry name" value="PLASTIDIC GLUCOSE TRANSPORTER 4"/>
    <property type="match status" value="1"/>
</dbReference>
<dbReference type="PANTHER" id="PTHR48022:SF2">
    <property type="entry name" value="PLASTIDIC GLUCOSE TRANSPORTER 4"/>
    <property type="match status" value="1"/>
</dbReference>
<proteinExistence type="inferred from homology"/>
<reference evidence="11" key="1">
    <citation type="submission" date="2020-03" db="EMBL/GenBank/DDBJ databases">
        <authorList>
            <person name="He L."/>
        </authorList>
    </citation>
    <scope>NUCLEOTIDE SEQUENCE</scope>
    <source>
        <strain evidence="11">CkLH20</strain>
    </source>
</reference>
<evidence type="ECO:0000256" key="9">
    <source>
        <dbReference type="SAM" id="Phobius"/>
    </source>
</evidence>
<evidence type="ECO:0000256" key="7">
    <source>
        <dbReference type="RuleBase" id="RU003346"/>
    </source>
</evidence>
<feature type="transmembrane region" description="Helical" evidence="9">
    <location>
        <begin position="326"/>
        <end position="345"/>
    </location>
</feature>
<dbReference type="GeneID" id="62164045"/>
<comment type="similarity">
    <text evidence="2 7">Belongs to the major facilitator superfamily. Sugar transporter (TC 2.A.1.1) family.</text>
</comment>
<sequence length="536" mass="58636">MSHSHVASDKVDSSHIEDSKQQMASPAKDGDVEEVGTISQTRETIQQVGLVESLRKYKYASIICMLAAVGSLSDGYQVQMSGSIVALAGFKETFGDLQPDGSYVIDPQYLALWGSLKNVAAMVGGGIGSYPADKFGRRWMILLVQIIMVGGCILEQCAYHWTHWLGARLLDGLSIGLAQCCINVYISETAPTQSRGSLMSLMQLFYTIGSFLSSVSLNIVSQDVPENWRHAVLSQFALCGVAIIAWAFLPESARWHCVHGREAECKRILQKLNGKVEGYDVETEYKHMLVEVEHANATTSIRSGGTYADVFRGVNRRRLIVSFLPWHWQVAIGVPIVGTYSSYFFDMAGLSNPFHGTVATNCVQIAMLLAAVPLIERLGRRKLLLSFAPVCIGSLLIMGGVLKAGGPAVGPVLIAFACIWNIGFSLSAGPMGYIYVAETATTRLRAKTTGIAIMGIQAMATVYVYIAPIMLNSPALGMSNTVFFWVGTGTLVYILVFFLVPETKGRTFADLDELFDRKIPAWKFAETKTRRQEEGY</sequence>
<dbReference type="Gene3D" id="1.20.1250.20">
    <property type="entry name" value="MFS general substrate transporter like domains"/>
    <property type="match status" value="1"/>
</dbReference>
<feature type="transmembrane region" description="Helical" evidence="9">
    <location>
        <begin position="408"/>
        <end position="436"/>
    </location>
</feature>
<dbReference type="GO" id="GO:0016020">
    <property type="term" value="C:membrane"/>
    <property type="evidence" value="ECO:0007669"/>
    <property type="project" value="UniProtKB-SubCell"/>
</dbReference>
<dbReference type="EMBL" id="JAATWM020000027">
    <property type="protein sequence ID" value="KAF9874273.1"/>
    <property type="molecule type" value="Genomic_DNA"/>
</dbReference>
<dbReference type="PROSITE" id="PS00217">
    <property type="entry name" value="SUGAR_TRANSPORT_2"/>
    <property type="match status" value="1"/>
</dbReference>
<dbReference type="PROSITE" id="PS00216">
    <property type="entry name" value="SUGAR_TRANSPORT_1"/>
    <property type="match status" value="1"/>
</dbReference>
<dbReference type="InterPro" id="IPR003663">
    <property type="entry name" value="Sugar/inositol_transpt"/>
</dbReference>
<feature type="transmembrane region" description="Helical" evidence="9">
    <location>
        <begin position="139"/>
        <end position="161"/>
    </location>
</feature>
<feature type="compositionally biased region" description="Basic and acidic residues" evidence="8">
    <location>
        <begin position="1"/>
        <end position="20"/>
    </location>
</feature>
<evidence type="ECO:0000256" key="4">
    <source>
        <dbReference type="ARBA" id="ARBA00022692"/>
    </source>
</evidence>
<keyword evidence="6 9" id="KW-0472">Membrane</keyword>
<feature type="transmembrane region" description="Helical" evidence="9">
    <location>
        <begin position="448"/>
        <end position="470"/>
    </location>
</feature>
<evidence type="ECO:0000313" key="11">
    <source>
        <dbReference type="EMBL" id="KAF9874273.1"/>
    </source>
</evidence>